<evidence type="ECO:0000313" key="8">
    <source>
        <dbReference type="Proteomes" id="UP001172457"/>
    </source>
</evidence>
<dbReference type="EC" id="3.1.1.11" evidence="3"/>
<dbReference type="AlphaFoldDB" id="A0AA38W737"/>
<dbReference type="InterPro" id="IPR035513">
    <property type="entry name" value="Invertase/methylesterase_inhib"/>
</dbReference>
<protein>
    <recommendedName>
        <fullName evidence="3">pectinesterase</fullName>
        <ecNumber evidence="3">3.1.1.11</ecNumber>
    </recommendedName>
</protein>
<keyword evidence="5" id="KW-0325">Glycoprotein</keyword>
<dbReference type="GO" id="GO:0004857">
    <property type="term" value="F:enzyme inhibitor activity"/>
    <property type="evidence" value="ECO:0007669"/>
    <property type="project" value="InterPro"/>
</dbReference>
<dbReference type="InterPro" id="IPR012334">
    <property type="entry name" value="Pectin_lyas_fold"/>
</dbReference>
<evidence type="ECO:0000256" key="4">
    <source>
        <dbReference type="ARBA" id="ARBA00023157"/>
    </source>
</evidence>
<dbReference type="CDD" id="cd15798">
    <property type="entry name" value="PMEI-like_3"/>
    <property type="match status" value="1"/>
</dbReference>
<sequence>MDSYNNMKNIFFFFFFTFYASILITSADIIQPHSLLIKSSCSITLHPHLCHSMFSNIPHQNLKTRHDVIKVALNSTKDTVQRNYFTINKLKERHDLTKREKVAIHDCLELVTSTLEELEKVVGLLEKYPANRGIRRHVNDILTFMSTTITNQETCIDGFSEVNEKKRFHESVIDEQIHGGKMCSNSLAMIKNMTDTDMANNYNQVKMIKMKGVEDEEWPEWLSAGDRRLLQSGSVTPNVVVAADGSGDFTTISAAVAAAPSGSSSRVWKNDNDNHGQPKCFRRGVLNLQFLDC</sequence>
<evidence type="ECO:0000256" key="3">
    <source>
        <dbReference type="ARBA" id="ARBA00013229"/>
    </source>
</evidence>
<dbReference type="InterPro" id="IPR011050">
    <property type="entry name" value="Pectin_lyase_fold/virulence"/>
</dbReference>
<gene>
    <name evidence="7" type="ORF">OSB04_030384</name>
</gene>
<evidence type="ECO:0000256" key="5">
    <source>
        <dbReference type="ARBA" id="ARBA00023180"/>
    </source>
</evidence>
<keyword evidence="8" id="KW-1185">Reference proteome</keyword>
<keyword evidence="4" id="KW-1015">Disulfide bond</keyword>
<reference evidence="7" key="1">
    <citation type="submission" date="2023-03" db="EMBL/GenBank/DDBJ databases">
        <title>Chromosome-scale reference genome and RAD-based genetic map of yellow starthistle (Centaurea solstitialis) reveal putative structural variation and QTLs associated with invader traits.</title>
        <authorList>
            <person name="Reatini B."/>
            <person name="Cang F.A."/>
            <person name="Jiang Q."/>
            <person name="Mckibben M.T.W."/>
            <person name="Barker M.S."/>
            <person name="Rieseberg L.H."/>
            <person name="Dlugosch K.M."/>
        </authorList>
    </citation>
    <scope>NUCLEOTIDE SEQUENCE</scope>
    <source>
        <strain evidence="7">CAN-66</strain>
        <tissue evidence="7">Leaf</tissue>
    </source>
</reference>
<dbReference type="EMBL" id="JARYMX010000008">
    <property type="protein sequence ID" value="KAJ9537651.1"/>
    <property type="molecule type" value="Genomic_DNA"/>
</dbReference>
<evidence type="ECO:0000256" key="1">
    <source>
        <dbReference type="ARBA" id="ARBA00006027"/>
    </source>
</evidence>
<feature type="domain" description="Pectinesterase inhibitor" evidence="6">
    <location>
        <begin position="32"/>
        <end position="189"/>
    </location>
</feature>
<dbReference type="InterPro" id="IPR006501">
    <property type="entry name" value="Pectinesterase_inhib_dom"/>
</dbReference>
<proteinExistence type="inferred from homology"/>
<dbReference type="FunFam" id="1.20.140.40:FF:000010">
    <property type="entry name" value="Pectinesterase"/>
    <property type="match status" value="1"/>
</dbReference>
<dbReference type="Pfam" id="PF04043">
    <property type="entry name" value="PMEI"/>
    <property type="match status" value="1"/>
</dbReference>
<comment type="caution">
    <text evidence="7">The sequence shown here is derived from an EMBL/GenBank/DDBJ whole genome shotgun (WGS) entry which is preliminary data.</text>
</comment>
<dbReference type="Proteomes" id="UP001172457">
    <property type="component" value="Chromosome 8"/>
</dbReference>
<dbReference type="Gene3D" id="2.160.20.10">
    <property type="entry name" value="Single-stranded right-handed beta-helix, Pectin lyase-like"/>
    <property type="match status" value="1"/>
</dbReference>
<feature type="non-terminal residue" evidence="7">
    <location>
        <position position="1"/>
    </location>
</feature>
<dbReference type="SMART" id="SM00856">
    <property type="entry name" value="PMEI"/>
    <property type="match status" value="1"/>
</dbReference>
<dbReference type="GO" id="GO:0030599">
    <property type="term" value="F:pectinesterase activity"/>
    <property type="evidence" value="ECO:0007669"/>
    <property type="project" value="UniProtKB-EC"/>
</dbReference>
<dbReference type="Gene3D" id="1.20.140.40">
    <property type="entry name" value="Invertase/pectin methylesterase inhibitor family protein"/>
    <property type="match status" value="1"/>
</dbReference>
<dbReference type="SUPFAM" id="SSF101148">
    <property type="entry name" value="Plant invertase/pectin methylesterase inhibitor"/>
    <property type="match status" value="1"/>
</dbReference>
<organism evidence="7 8">
    <name type="scientific">Centaurea solstitialis</name>
    <name type="common">yellow star-thistle</name>
    <dbReference type="NCBI Taxonomy" id="347529"/>
    <lineage>
        <taxon>Eukaryota</taxon>
        <taxon>Viridiplantae</taxon>
        <taxon>Streptophyta</taxon>
        <taxon>Embryophyta</taxon>
        <taxon>Tracheophyta</taxon>
        <taxon>Spermatophyta</taxon>
        <taxon>Magnoliopsida</taxon>
        <taxon>eudicotyledons</taxon>
        <taxon>Gunneridae</taxon>
        <taxon>Pentapetalae</taxon>
        <taxon>asterids</taxon>
        <taxon>campanulids</taxon>
        <taxon>Asterales</taxon>
        <taxon>Asteraceae</taxon>
        <taxon>Carduoideae</taxon>
        <taxon>Cardueae</taxon>
        <taxon>Centaureinae</taxon>
        <taxon>Centaurea</taxon>
    </lineage>
</organism>
<dbReference type="NCBIfam" id="TIGR01614">
    <property type="entry name" value="PME_inhib"/>
    <property type="match status" value="1"/>
</dbReference>
<name>A0AA38W737_9ASTR</name>
<evidence type="ECO:0000259" key="6">
    <source>
        <dbReference type="SMART" id="SM00856"/>
    </source>
</evidence>
<accession>A0AA38W737</accession>
<dbReference type="PANTHER" id="PTHR31707">
    <property type="entry name" value="PECTINESTERASE"/>
    <property type="match status" value="1"/>
</dbReference>
<evidence type="ECO:0000313" key="7">
    <source>
        <dbReference type="EMBL" id="KAJ9537651.1"/>
    </source>
</evidence>
<dbReference type="SUPFAM" id="SSF51126">
    <property type="entry name" value="Pectin lyase-like"/>
    <property type="match status" value="1"/>
</dbReference>
<evidence type="ECO:0000256" key="2">
    <source>
        <dbReference type="ARBA" id="ARBA00007786"/>
    </source>
</evidence>
<comment type="similarity">
    <text evidence="1">In the N-terminal section; belongs to the PMEI family.</text>
</comment>
<comment type="similarity">
    <text evidence="2">In the C-terminal section; belongs to the pectinesterase family.</text>
</comment>